<evidence type="ECO:0008006" key="6">
    <source>
        <dbReference type="Google" id="ProtNLM"/>
    </source>
</evidence>
<name>A0A5J4UZ59_9EUKA</name>
<feature type="compositionally biased region" description="Polar residues" evidence="1">
    <location>
        <begin position="404"/>
        <end position="418"/>
    </location>
</feature>
<feature type="compositionally biased region" description="Low complexity" evidence="1">
    <location>
        <begin position="366"/>
        <end position="403"/>
    </location>
</feature>
<feature type="signal peptide" evidence="3">
    <location>
        <begin position="1"/>
        <end position="17"/>
    </location>
</feature>
<feature type="region of interest" description="Disordered" evidence="1">
    <location>
        <begin position="258"/>
        <end position="282"/>
    </location>
</feature>
<dbReference type="AlphaFoldDB" id="A0A5J4UZ59"/>
<proteinExistence type="predicted"/>
<dbReference type="EMBL" id="SNRW01011165">
    <property type="protein sequence ID" value="KAA6375524.1"/>
    <property type="molecule type" value="Genomic_DNA"/>
</dbReference>
<keyword evidence="2" id="KW-0472">Membrane</keyword>
<gene>
    <name evidence="4" type="ORF">EZS28_028949</name>
</gene>
<feature type="region of interest" description="Disordered" evidence="1">
    <location>
        <begin position="347"/>
        <end position="431"/>
    </location>
</feature>
<evidence type="ECO:0000256" key="3">
    <source>
        <dbReference type="SAM" id="SignalP"/>
    </source>
</evidence>
<feature type="transmembrane region" description="Helical" evidence="2">
    <location>
        <begin position="289"/>
        <end position="313"/>
    </location>
</feature>
<evidence type="ECO:0000256" key="1">
    <source>
        <dbReference type="SAM" id="MobiDB-lite"/>
    </source>
</evidence>
<sequence length="431" mass="47728">MTHMLISLLLSLSVAFSENSSLSNQVSSSHHNSTQTFPIEYIHATSHISTNAPCRFNISQSNTGSNPKTVASALQSSCSDGYEITLMDSIHYEYVTIIKTKNIPVLIQSGQLIRTVWIDASGYVDLEIALEYCKSKTELTSDCACDINSTTYPESQCKKDNLCLTDLVHQNSTNCPCLSTADPRANGICPAYCNSKDEFTLNCVCELGSSIYPQATCEKDKLCIVDLIYQSVSNCPYLEFNDPRGESLCKFSDPDPTDPIIHDPPEKDPEIDQEQESGSKQDDEKTFNMIWIIFIVIGILAIVVIVIITFFIFRSRNKRKQIEIKKKNQVIQIEVKERIIEVQKSDQNRTKTRNIVHSVKDDDNQSESSSESSSSSSSSTSSSSSPFSSSSSISSSSPISSPSLHINISETPHQSFASERSFRTASESHRG</sequence>
<feature type="chain" id="PRO_5023936168" description="EGF-like domain-containing protein" evidence="3">
    <location>
        <begin position="18"/>
        <end position="431"/>
    </location>
</feature>
<evidence type="ECO:0000313" key="4">
    <source>
        <dbReference type="EMBL" id="KAA6375524.1"/>
    </source>
</evidence>
<keyword evidence="2" id="KW-0812">Transmembrane</keyword>
<keyword evidence="3" id="KW-0732">Signal</keyword>
<feature type="compositionally biased region" description="Basic and acidic residues" evidence="1">
    <location>
        <begin position="260"/>
        <end position="270"/>
    </location>
</feature>
<protein>
    <recommendedName>
        <fullName evidence="6">EGF-like domain-containing protein</fullName>
    </recommendedName>
</protein>
<keyword evidence="2" id="KW-1133">Transmembrane helix</keyword>
<reference evidence="4 5" key="1">
    <citation type="submission" date="2019-03" db="EMBL/GenBank/DDBJ databases">
        <title>Single cell metagenomics reveals metabolic interactions within the superorganism composed of flagellate Streblomastix strix and complex community of Bacteroidetes bacteria on its surface.</title>
        <authorList>
            <person name="Treitli S.C."/>
            <person name="Kolisko M."/>
            <person name="Husnik F."/>
            <person name="Keeling P."/>
            <person name="Hampl V."/>
        </authorList>
    </citation>
    <scope>NUCLEOTIDE SEQUENCE [LARGE SCALE GENOMIC DNA]</scope>
    <source>
        <strain evidence="4">ST1C</strain>
    </source>
</reference>
<feature type="compositionally biased region" description="Basic and acidic residues" evidence="1">
    <location>
        <begin position="420"/>
        <end position="431"/>
    </location>
</feature>
<evidence type="ECO:0000256" key="2">
    <source>
        <dbReference type="SAM" id="Phobius"/>
    </source>
</evidence>
<feature type="non-terminal residue" evidence="4">
    <location>
        <position position="431"/>
    </location>
</feature>
<evidence type="ECO:0000313" key="5">
    <source>
        <dbReference type="Proteomes" id="UP000324800"/>
    </source>
</evidence>
<dbReference type="Proteomes" id="UP000324800">
    <property type="component" value="Unassembled WGS sequence"/>
</dbReference>
<comment type="caution">
    <text evidence="4">The sequence shown here is derived from an EMBL/GenBank/DDBJ whole genome shotgun (WGS) entry which is preliminary data.</text>
</comment>
<accession>A0A5J4UZ59</accession>
<organism evidence="4 5">
    <name type="scientific">Streblomastix strix</name>
    <dbReference type="NCBI Taxonomy" id="222440"/>
    <lineage>
        <taxon>Eukaryota</taxon>
        <taxon>Metamonada</taxon>
        <taxon>Preaxostyla</taxon>
        <taxon>Oxymonadida</taxon>
        <taxon>Streblomastigidae</taxon>
        <taxon>Streblomastix</taxon>
    </lineage>
</organism>